<protein>
    <submittedName>
        <fullName evidence="2">Uncharacterized protein</fullName>
    </submittedName>
</protein>
<feature type="compositionally biased region" description="Polar residues" evidence="1">
    <location>
        <begin position="1"/>
        <end position="19"/>
    </location>
</feature>
<evidence type="ECO:0000256" key="1">
    <source>
        <dbReference type="SAM" id="MobiDB-lite"/>
    </source>
</evidence>
<organism evidence="2">
    <name type="scientific">Arundo donax</name>
    <name type="common">Giant reed</name>
    <name type="synonym">Donax arundinaceus</name>
    <dbReference type="NCBI Taxonomy" id="35708"/>
    <lineage>
        <taxon>Eukaryota</taxon>
        <taxon>Viridiplantae</taxon>
        <taxon>Streptophyta</taxon>
        <taxon>Embryophyta</taxon>
        <taxon>Tracheophyta</taxon>
        <taxon>Spermatophyta</taxon>
        <taxon>Magnoliopsida</taxon>
        <taxon>Liliopsida</taxon>
        <taxon>Poales</taxon>
        <taxon>Poaceae</taxon>
        <taxon>PACMAD clade</taxon>
        <taxon>Arundinoideae</taxon>
        <taxon>Arundineae</taxon>
        <taxon>Arundo</taxon>
    </lineage>
</organism>
<dbReference type="EMBL" id="GBRH01230203">
    <property type="protein sequence ID" value="JAD67692.1"/>
    <property type="molecule type" value="Transcribed_RNA"/>
</dbReference>
<evidence type="ECO:0000313" key="2">
    <source>
        <dbReference type="EMBL" id="JAD67692.1"/>
    </source>
</evidence>
<accession>A0A0A9C853</accession>
<sequence length="50" mass="5336">MARSSTRNTSLPSLLQQSNPRDHISSNISSASSIDQAWPAPLVEAAVVML</sequence>
<name>A0A0A9C853_ARUDO</name>
<proteinExistence type="predicted"/>
<feature type="region of interest" description="Disordered" evidence="1">
    <location>
        <begin position="1"/>
        <end position="32"/>
    </location>
</feature>
<reference evidence="2" key="2">
    <citation type="journal article" date="2015" name="Data Brief">
        <title>Shoot transcriptome of the giant reed, Arundo donax.</title>
        <authorList>
            <person name="Barrero R.A."/>
            <person name="Guerrero F.D."/>
            <person name="Moolhuijzen P."/>
            <person name="Goolsby J.A."/>
            <person name="Tidwell J."/>
            <person name="Bellgard S.E."/>
            <person name="Bellgard M.I."/>
        </authorList>
    </citation>
    <scope>NUCLEOTIDE SEQUENCE</scope>
    <source>
        <tissue evidence="2">Shoot tissue taken approximately 20 cm above the soil surface</tissue>
    </source>
</reference>
<reference evidence="2" key="1">
    <citation type="submission" date="2014-09" db="EMBL/GenBank/DDBJ databases">
        <authorList>
            <person name="Magalhaes I.L.F."/>
            <person name="Oliveira U."/>
            <person name="Santos F.R."/>
            <person name="Vidigal T.H.D.A."/>
            <person name="Brescovit A.D."/>
            <person name="Santos A.J."/>
        </authorList>
    </citation>
    <scope>NUCLEOTIDE SEQUENCE</scope>
    <source>
        <tissue evidence="2">Shoot tissue taken approximately 20 cm above the soil surface</tissue>
    </source>
</reference>
<dbReference type="AlphaFoldDB" id="A0A0A9C853"/>